<evidence type="ECO:0000313" key="3">
    <source>
        <dbReference type="Proteomes" id="UP001215598"/>
    </source>
</evidence>
<reference evidence="2" key="1">
    <citation type="submission" date="2023-03" db="EMBL/GenBank/DDBJ databases">
        <title>Massive genome expansion in bonnet fungi (Mycena s.s.) driven by repeated elements and novel gene families across ecological guilds.</title>
        <authorList>
            <consortium name="Lawrence Berkeley National Laboratory"/>
            <person name="Harder C.B."/>
            <person name="Miyauchi S."/>
            <person name="Viragh M."/>
            <person name="Kuo A."/>
            <person name="Thoen E."/>
            <person name="Andreopoulos B."/>
            <person name="Lu D."/>
            <person name="Skrede I."/>
            <person name="Drula E."/>
            <person name="Henrissat B."/>
            <person name="Morin E."/>
            <person name="Kohler A."/>
            <person name="Barry K."/>
            <person name="LaButti K."/>
            <person name="Morin E."/>
            <person name="Salamov A."/>
            <person name="Lipzen A."/>
            <person name="Mereny Z."/>
            <person name="Hegedus B."/>
            <person name="Baldrian P."/>
            <person name="Stursova M."/>
            <person name="Weitz H."/>
            <person name="Taylor A."/>
            <person name="Grigoriev I.V."/>
            <person name="Nagy L.G."/>
            <person name="Martin F."/>
            <person name="Kauserud H."/>
        </authorList>
    </citation>
    <scope>NUCLEOTIDE SEQUENCE</scope>
    <source>
        <strain evidence="2">CBHHK182m</strain>
    </source>
</reference>
<keyword evidence="3" id="KW-1185">Reference proteome</keyword>
<feature type="region of interest" description="Disordered" evidence="1">
    <location>
        <begin position="273"/>
        <end position="296"/>
    </location>
</feature>
<comment type="caution">
    <text evidence="2">The sequence shown here is derived from an EMBL/GenBank/DDBJ whole genome shotgun (WGS) entry which is preliminary data.</text>
</comment>
<feature type="compositionally biased region" description="Low complexity" evidence="1">
    <location>
        <begin position="66"/>
        <end position="83"/>
    </location>
</feature>
<feature type="region of interest" description="Disordered" evidence="1">
    <location>
        <begin position="691"/>
        <end position="759"/>
    </location>
</feature>
<feature type="region of interest" description="Disordered" evidence="1">
    <location>
        <begin position="66"/>
        <end position="100"/>
    </location>
</feature>
<sequence length="759" mass="79991">MTDFSTPRRTGRISQVSEVALALRTRHITPCFLLPTLSRPTPTLLPVPALTPISAYANDRGVSTYSASAPSTYSANPTNNNTGHGQGQGQGQTRAWTGGYGAHSVSPTGRVHTINYPDVGVAAPSYALSNAYDAAYPSYPSADDNSTSYFSPTTPTPNAHFGAYEPSADSAYAANTFGVPQQQVYGTYGSASDVGGVSAFTSPRQTAGPGRSAERFFMCPQLHRRLPPAVSPSLSRERTHYLHLYLGRRAFSSLSFARVLTLTPDDIRRRMTRSASTTNAANRNSGFIENGNGEGNGEWHQSVDDVFGALSVLLRGRPRVRAVVGDENVLPVRGLHERLWPVVAAAPSSSSSCALHCVEELEERLYWDGDMGGGVMRGGGTRALCAGCARPPGARSSFSYGQGMEVSSVRGTRRVLCAGLCSLSSSGCLPLVREVSAHEVGGDGGVVLRRRRLCGDGVGGGAACAGDEGVIGDALLVVAATGDGLRLVLPPPCVMRAGDGGVVFNARSLNLRVFVLRRGVIGGARWGRRAAWLSIFRLSPLEAVRETRYLRFVGGFGAGRWVVLHSQLPIFCIGVLWPVSREVTGVCCAVLTPRQPSVLDDGFLVIIPRTSRPLAPSSVIIFPLMRTGADDTDSEGGDYLFAPPVAETVFVYPGTPAASSFNSSPNASASPFAMPMSAPTMSPDAMLRAYATKKKHTSSSTKHTSGAEVVPTLKNTGMHVLYTQPEDDSPGSAGSSESGEVLGGAAPLIRAGPGARLSR</sequence>
<feature type="compositionally biased region" description="Low complexity" evidence="1">
    <location>
        <begin position="730"/>
        <end position="746"/>
    </location>
</feature>
<protein>
    <submittedName>
        <fullName evidence="2">Uncharacterized protein</fullName>
    </submittedName>
</protein>
<feature type="compositionally biased region" description="Polar residues" evidence="1">
    <location>
        <begin position="273"/>
        <end position="287"/>
    </location>
</feature>
<proteinExistence type="predicted"/>
<evidence type="ECO:0000313" key="2">
    <source>
        <dbReference type="EMBL" id="KAJ7716457.1"/>
    </source>
</evidence>
<gene>
    <name evidence="2" type="ORF">B0H16DRAFT_1741264</name>
</gene>
<organism evidence="2 3">
    <name type="scientific">Mycena metata</name>
    <dbReference type="NCBI Taxonomy" id="1033252"/>
    <lineage>
        <taxon>Eukaryota</taxon>
        <taxon>Fungi</taxon>
        <taxon>Dikarya</taxon>
        <taxon>Basidiomycota</taxon>
        <taxon>Agaricomycotina</taxon>
        <taxon>Agaricomycetes</taxon>
        <taxon>Agaricomycetidae</taxon>
        <taxon>Agaricales</taxon>
        <taxon>Marasmiineae</taxon>
        <taxon>Mycenaceae</taxon>
        <taxon>Mycena</taxon>
    </lineage>
</organism>
<dbReference type="AlphaFoldDB" id="A0AAD7MGH3"/>
<accession>A0AAD7MGH3</accession>
<dbReference type="Proteomes" id="UP001215598">
    <property type="component" value="Unassembled WGS sequence"/>
</dbReference>
<name>A0AAD7MGH3_9AGAR</name>
<dbReference type="EMBL" id="JARKIB010000291">
    <property type="protein sequence ID" value="KAJ7716457.1"/>
    <property type="molecule type" value="Genomic_DNA"/>
</dbReference>
<evidence type="ECO:0000256" key="1">
    <source>
        <dbReference type="SAM" id="MobiDB-lite"/>
    </source>
</evidence>